<dbReference type="GO" id="GO:0005524">
    <property type="term" value="F:ATP binding"/>
    <property type="evidence" value="ECO:0007669"/>
    <property type="project" value="InterPro"/>
</dbReference>
<dbReference type="Gene3D" id="3.30.230.10">
    <property type="match status" value="1"/>
</dbReference>
<dbReference type="Pfam" id="PF05362">
    <property type="entry name" value="Lon_C"/>
    <property type="match status" value="1"/>
</dbReference>
<dbReference type="Pfam" id="PF13654">
    <property type="entry name" value="AAA_32"/>
    <property type="match status" value="1"/>
</dbReference>
<dbReference type="InterPro" id="IPR014721">
    <property type="entry name" value="Ribsml_uS5_D2-typ_fold_subgr"/>
</dbReference>
<feature type="active site" evidence="2">
    <location>
        <position position="653"/>
    </location>
</feature>
<keyword evidence="1 2" id="KW-0645">Protease</keyword>
<dbReference type="InterPro" id="IPR008269">
    <property type="entry name" value="Lon_proteolytic"/>
</dbReference>
<feature type="domain" description="Lon proteolytic" evidence="3">
    <location>
        <begin position="563"/>
        <end position="758"/>
    </location>
</feature>
<keyword evidence="2" id="KW-0378">Hydrolase</keyword>
<proteinExistence type="inferred from homology"/>
<dbReference type="AlphaFoldDB" id="A0A250L270"/>
<gene>
    <name evidence="4" type="ORF">sS8_4559</name>
</gene>
<keyword evidence="2" id="KW-0720">Serine protease</keyword>
<evidence type="ECO:0000313" key="4">
    <source>
        <dbReference type="EMBL" id="BBA36489.1"/>
    </source>
</evidence>
<dbReference type="GO" id="GO:0004176">
    <property type="term" value="F:ATP-dependent peptidase activity"/>
    <property type="evidence" value="ECO:0007669"/>
    <property type="project" value="UniProtKB-UniRule"/>
</dbReference>
<dbReference type="PANTHER" id="PTHR10046">
    <property type="entry name" value="ATP DEPENDENT LON PROTEASE FAMILY MEMBER"/>
    <property type="match status" value="1"/>
</dbReference>
<dbReference type="PRINTS" id="PR00830">
    <property type="entry name" value="ENDOLAPTASE"/>
</dbReference>
<dbReference type="Proteomes" id="UP000266313">
    <property type="component" value="Chromosome"/>
</dbReference>
<dbReference type="InterPro" id="IPR027065">
    <property type="entry name" value="Lon_Prtase"/>
</dbReference>
<dbReference type="GO" id="GO:0004252">
    <property type="term" value="F:serine-type endopeptidase activity"/>
    <property type="evidence" value="ECO:0007669"/>
    <property type="project" value="UniProtKB-UniRule"/>
</dbReference>
<name>A0A250L270_9GAMM</name>
<evidence type="ECO:0000256" key="2">
    <source>
        <dbReference type="PROSITE-ProRule" id="PRU01122"/>
    </source>
</evidence>
<keyword evidence="5" id="KW-1185">Reference proteome</keyword>
<dbReference type="Gene3D" id="3.40.50.300">
    <property type="entry name" value="P-loop containing nucleotide triphosphate hydrolases"/>
    <property type="match status" value="2"/>
</dbReference>
<dbReference type="Pfam" id="PF20436">
    <property type="entry name" value="LonB_AAA-LID"/>
    <property type="match status" value="1"/>
</dbReference>
<dbReference type="KEGG" id="mmai:sS8_4559"/>
<dbReference type="RefSeq" id="WP_119631645.1">
    <property type="nucleotide sequence ID" value="NZ_AP017928.1"/>
</dbReference>
<evidence type="ECO:0000256" key="1">
    <source>
        <dbReference type="ARBA" id="ARBA00022670"/>
    </source>
</evidence>
<dbReference type="Gene3D" id="1.10.8.60">
    <property type="match status" value="1"/>
</dbReference>
<organism evidence="4 5">
    <name type="scientific">Methylocaldum marinum</name>
    <dbReference type="NCBI Taxonomy" id="1432792"/>
    <lineage>
        <taxon>Bacteria</taxon>
        <taxon>Pseudomonadati</taxon>
        <taxon>Pseudomonadota</taxon>
        <taxon>Gammaproteobacteria</taxon>
        <taxon>Methylococcales</taxon>
        <taxon>Methylococcaceae</taxon>
        <taxon>Methylocaldum</taxon>
    </lineage>
</organism>
<evidence type="ECO:0000259" key="3">
    <source>
        <dbReference type="PROSITE" id="PS51786"/>
    </source>
</evidence>
<feature type="active site" evidence="2">
    <location>
        <position position="696"/>
    </location>
</feature>
<accession>A0A250L270</accession>
<dbReference type="GO" id="GO:0006508">
    <property type="term" value="P:proteolysis"/>
    <property type="evidence" value="ECO:0007669"/>
    <property type="project" value="UniProtKB-KW"/>
</dbReference>
<dbReference type="EC" id="3.4.21.53" evidence="2"/>
<dbReference type="GO" id="GO:0030163">
    <property type="term" value="P:protein catabolic process"/>
    <property type="evidence" value="ECO:0007669"/>
    <property type="project" value="InterPro"/>
</dbReference>
<dbReference type="InterPro" id="IPR027417">
    <property type="entry name" value="P-loop_NTPase"/>
</dbReference>
<reference evidence="4 5" key="1">
    <citation type="submission" date="2016-12" db="EMBL/GenBank/DDBJ databases">
        <title>Genome sequencing of Methylocaldum marinum.</title>
        <authorList>
            <person name="Takeuchi M."/>
            <person name="Kamagata Y."/>
            <person name="Hiraoka S."/>
            <person name="Oshima K."/>
            <person name="Hattori M."/>
            <person name="Iwasaki W."/>
        </authorList>
    </citation>
    <scope>NUCLEOTIDE SEQUENCE [LARGE SCALE GENOMIC DNA]</scope>
    <source>
        <strain evidence="4 5">S8</strain>
    </source>
</reference>
<dbReference type="InterPro" id="IPR046843">
    <property type="entry name" value="LonB_AAA-LID"/>
</dbReference>
<dbReference type="OrthoDB" id="9758568at2"/>
<evidence type="ECO:0000313" key="5">
    <source>
        <dbReference type="Proteomes" id="UP000266313"/>
    </source>
</evidence>
<dbReference type="SUPFAM" id="SSF54211">
    <property type="entry name" value="Ribosomal protein S5 domain 2-like"/>
    <property type="match status" value="1"/>
</dbReference>
<dbReference type="Pfam" id="PF20437">
    <property type="entry name" value="LonC_helical"/>
    <property type="match status" value="1"/>
</dbReference>
<dbReference type="EMBL" id="AP017928">
    <property type="protein sequence ID" value="BBA36489.1"/>
    <property type="molecule type" value="Genomic_DNA"/>
</dbReference>
<comment type="similarity">
    <text evidence="2">Belongs to the peptidase S16 family.</text>
</comment>
<protein>
    <recommendedName>
        <fullName evidence="2">endopeptidase La</fullName>
        <ecNumber evidence="2">3.4.21.53</ecNumber>
    </recommendedName>
</protein>
<dbReference type="InterPro" id="IPR041699">
    <property type="entry name" value="AAA_32"/>
</dbReference>
<sequence length="782" mass="87119">MTNFHGKPGLPPAALRARVRPEELPFETTEDLEPFRGMLGQDRAHSAIAFGVAMERPGYNIYVMGEAGTGRLSLVTHYLRARAQERASSGDWAYINNFDDPRKPLALQIPPGRGKTLLADIETLVDNLLATFPAAFENPAYQRRKTDIEREVKQRYDQAIDKVERRAKDRKIALFRNGDSVVFSPLVNGKPADEDDFAALPDSEKAGFHSHVRELEDYLNELLSEMPQWKRESINRQRQLDESTIDEAIEPLLSGLYQKYAELPAVLQYLADLRRSLTRVVAEHLAEDHGHEPHEESTKREILIAHYAPRLLVSHSPDAGAPVVYEANPTHPNLFGRLEYVSEQGTLTTHYRLIYPGAMHLANGGYLVVEAEKMIAEPHVWPTLKRTLKSRHIKIELPAEEQPAVAPTLDPEVIPLSVKLVLVGSRELYYVLQSMDPEFTELFRVLAEFDDNIPLTPASVVDFARLIKTHAEADGYKPLSAAAVARLIEFSAREAEHREHLSARVHDVFELVAEAEHFRGEDETITERHIQKALAAKEERLGRVSRRLLEDMLNDTILINTDGDSTGRINGLTILEIGDGRFGIPARITATIYPGDLGIVDIEREAELGQAIHSKGIMILSGYLGHKYASEFPLAISANIALEQSYGYVDGDSAALAEVCALISALTGIPLAQAFAVTGSINQYGEVQAVGGINEKIEGFFRLCRARGLTGRQGVLIPKANIRNLMLNEDVIEAVRHRAFAVHAVNTVDQTLELLTGRKAEDINRLAVAKLRQMARHADRRS</sequence>
<comment type="catalytic activity">
    <reaction evidence="2">
        <text>Hydrolysis of proteins in presence of ATP.</text>
        <dbReference type="EC" id="3.4.21.53"/>
    </reaction>
</comment>
<dbReference type="PROSITE" id="PS51786">
    <property type="entry name" value="LON_PROTEOLYTIC"/>
    <property type="match status" value="1"/>
</dbReference>
<dbReference type="InterPro" id="IPR020568">
    <property type="entry name" value="Ribosomal_Su5_D2-typ_SF"/>
</dbReference>
<dbReference type="InterPro" id="IPR046844">
    <property type="entry name" value="Lon-like_helical"/>
</dbReference>